<evidence type="ECO:0000259" key="5">
    <source>
        <dbReference type="PROSITE" id="PS50977"/>
    </source>
</evidence>
<keyword evidence="2 4" id="KW-0238">DNA-binding</keyword>
<feature type="DNA-binding region" description="H-T-H motif" evidence="4">
    <location>
        <begin position="15"/>
        <end position="34"/>
    </location>
</feature>
<dbReference type="Pfam" id="PF00440">
    <property type="entry name" value="TetR_N"/>
    <property type="match status" value="1"/>
</dbReference>
<comment type="caution">
    <text evidence="6">The sequence shown here is derived from an EMBL/GenBank/DDBJ whole genome shotgun (WGS) entry which is preliminary data.</text>
</comment>
<dbReference type="Proteomes" id="UP000536624">
    <property type="component" value="Unassembled WGS sequence"/>
</dbReference>
<protein>
    <submittedName>
        <fullName evidence="6">TetR family transcriptional regulator</fullName>
    </submittedName>
</protein>
<evidence type="ECO:0000313" key="7">
    <source>
        <dbReference type="Proteomes" id="UP000536624"/>
    </source>
</evidence>
<keyword evidence="1" id="KW-0805">Transcription regulation</keyword>
<gene>
    <name evidence="6" type="ORF">SMALB_7577</name>
</gene>
<keyword evidence="3" id="KW-0804">Transcription</keyword>
<dbReference type="Pfam" id="PF17754">
    <property type="entry name" value="TetR_C_14"/>
    <property type="match status" value="1"/>
</dbReference>
<dbReference type="PANTHER" id="PTHR30055">
    <property type="entry name" value="HTH-TYPE TRANSCRIPTIONAL REGULATOR RUTR"/>
    <property type="match status" value="1"/>
</dbReference>
<dbReference type="Gene3D" id="1.10.10.60">
    <property type="entry name" value="Homeodomain-like"/>
    <property type="match status" value="1"/>
</dbReference>
<dbReference type="GO" id="GO:0003700">
    <property type="term" value="F:DNA-binding transcription factor activity"/>
    <property type="evidence" value="ECO:0007669"/>
    <property type="project" value="TreeGrafter"/>
</dbReference>
<dbReference type="InterPro" id="IPR050109">
    <property type="entry name" value="HTH-type_TetR-like_transc_reg"/>
</dbReference>
<dbReference type="GO" id="GO:0000976">
    <property type="term" value="F:transcription cis-regulatory region binding"/>
    <property type="evidence" value="ECO:0007669"/>
    <property type="project" value="TreeGrafter"/>
</dbReference>
<proteinExistence type="predicted"/>
<reference evidence="6 7" key="1">
    <citation type="submission" date="2020-02" db="EMBL/GenBank/DDBJ databases">
        <title>Streptomyces malaysiensis DSM14702 (JHCC583434, PFL_A843) Genome sequencing and assembly.</title>
        <authorList>
            <person name="Samborskyy M."/>
        </authorList>
    </citation>
    <scope>NUCLEOTIDE SEQUENCE [LARGE SCALE GENOMIC DNA]</scope>
    <source>
        <strain evidence="6 7">DSM 14702</strain>
    </source>
</reference>
<evidence type="ECO:0000256" key="2">
    <source>
        <dbReference type="ARBA" id="ARBA00023125"/>
    </source>
</evidence>
<dbReference type="InterPro" id="IPR023851">
    <property type="entry name" value="Tscrpt_reg_TetR-type"/>
</dbReference>
<evidence type="ECO:0000313" key="6">
    <source>
        <dbReference type="EMBL" id="NIY69453.1"/>
    </source>
</evidence>
<dbReference type="InterPro" id="IPR009057">
    <property type="entry name" value="Homeodomain-like_sf"/>
</dbReference>
<name>A0A7X5XA82_STRMQ</name>
<dbReference type="EMBL" id="JAALLH010000002">
    <property type="protein sequence ID" value="NIY69453.1"/>
    <property type="molecule type" value="Genomic_DNA"/>
</dbReference>
<dbReference type="SUPFAM" id="SSF46689">
    <property type="entry name" value="Homeodomain-like"/>
    <property type="match status" value="1"/>
</dbReference>
<accession>A0A7X5XA82</accession>
<dbReference type="NCBIfam" id="TIGR03968">
    <property type="entry name" value="mycofact_TetR"/>
    <property type="match status" value="1"/>
</dbReference>
<evidence type="ECO:0000256" key="4">
    <source>
        <dbReference type="PROSITE-ProRule" id="PRU00335"/>
    </source>
</evidence>
<dbReference type="PANTHER" id="PTHR30055:SF238">
    <property type="entry name" value="MYCOFACTOCIN BIOSYNTHESIS TRANSCRIPTIONAL REGULATOR MFTR-RELATED"/>
    <property type="match status" value="1"/>
</dbReference>
<evidence type="ECO:0000256" key="3">
    <source>
        <dbReference type="ARBA" id="ARBA00023163"/>
    </source>
</evidence>
<dbReference type="PROSITE" id="PS50977">
    <property type="entry name" value="HTH_TETR_2"/>
    <property type="match status" value="1"/>
</dbReference>
<dbReference type="AlphaFoldDB" id="A0A7X5XA82"/>
<dbReference type="Gene3D" id="1.10.357.10">
    <property type="entry name" value="Tetracycline Repressor, domain 2"/>
    <property type="match status" value="1"/>
</dbReference>
<feature type="domain" description="HTH tetR-type" evidence="5">
    <location>
        <begin position="1"/>
        <end position="52"/>
    </location>
</feature>
<dbReference type="InterPro" id="IPR041347">
    <property type="entry name" value="MftR_C"/>
</dbReference>
<evidence type="ECO:0000256" key="1">
    <source>
        <dbReference type="ARBA" id="ARBA00023015"/>
    </source>
</evidence>
<sequence length="183" mass="20546">MALELFAARGFEETTVDDIVAAAGIGRRTFFRYYRSKNDVVWGDFDDELQRLRAGLADCSPEVPMMEALREAIVEFNQLDAAEVPWHRQRMTLILQVPALQAHSTLRYAAWRAVVAKFAAQRLNQPVDALIPQVIAHALLGAAVASYERWLREDGTDLDELLDQAMRGLAEGFQGHEPLPVRA</sequence>
<dbReference type="InterPro" id="IPR001647">
    <property type="entry name" value="HTH_TetR"/>
</dbReference>
<organism evidence="6 7">
    <name type="scientific">Streptomyces malaysiensis</name>
    <dbReference type="NCBI Taxonomy" id="92644"/>
    <lineage>
        <taxon>Bacteria</taxon>
        <taxon>Bacillati</taxon>
        <taxon>Actinomycetota</taxon>
        <taxon>Actinomycetes</taxon>
        <taxon>Kitasatosporales</taxon>
        <taxon>Streptomycetaceae</taxon>
        <taxon>Streptomyces</taxon>
        <taxon>Streptomyces violaceusniger group</taxon>
    </lineage>
</organism>